<keyword evidence="2" id="KW-0540">Nuclease</keyword>
<proteinExistence type="predicted"/>
<sequence length="203" mass="22860">MTQRYDRPADQPEEVEVTAMLEQAVPVLLEINVPERFKKAEIIGGNIIMSPLRSAHNLTLHRLMSQLDQQLPADMLYTSDVLTPFEIEQHEYCPDIAVVPRAEAEDNNISVCDPAWIACVFEIISPTTRDFDYGVKVGVYARSSIAEYVVFDPYTRSATRYAQPEDGEYTLRQLIHYGKPVHIERPFPIVIETAGLPVDPAAG</sequence>
<dbReference type="InterPro" id="IPR008538">
    <property type="entry name" value="Uma2"/>
</dbReference>
<dbReference type="RefSeq" id="WP_211467739.1">
    <property type="nucleotide sequence ID" value="NZ_JAGSXH010000033.1"/>
</dbReference>
<dbReference type="SUPFAM" id="SSF52980">
    <property type="entry name" value="Restriction endonuclease-like"/>
    <property type="match status" value="1"/>
</dbReference>
<dbReference type="PANTHER" id="PTHR35400">
    <property type="entry name" value="SLR1083 PROTEIN"/>
    <property type="match status" value="1"/>
</dbReference>
<dbReference type="PANTHER" id="PTHR35400:SF3">
    <property type="entry name" value="SLL1072 PROTEIN"/>
    <property type="match status" value="1"/>
</dbReference>
<evidence type="ECO:0000313" key="3">
    <source>
        <dbReference type="Proteomes" id="UP000677913"/>
    </source>
</evidence>
<dbReference type="CDD" id="cd06260">
    <property type="entry name" value="DUF820-like"/>
    <property type="match status" value="1"/>
</dbReference>
<protein>
    <submittedName>
        <fullName evidence="2">Uma2 family endonuclease</fullName>
    </submittedName>
</protein>
<keyword evidence="3" id="KW-1185">Reference proteome</keyword>
<name>A0A8J7WK35_9ACTN</name>
<dbReference type="Gene3D" id="3.90.1570.10">
    <property type="entry name" value="tt1808, chain A"/>
    <property type="match status" value="1"/>
</dbReference>
<keyword evidence="2" id="KW-0255">Endonuclease</keyword>
<evidence type="ECO:0000259" key="1">
    <source>
        <dbReference type="Pfam" id="PF05685"/>
    </source>
</evidence>
<feature type="domain" description="Putative restriction endonuclease" evidence="1">
    <location>
        <begin position="36"/>
        <end position="191"/>
    </location>
</feature>
<dbReference type="Proteomes" id="UP000677913">
    <property type="component" value="Unassembled WGS sequence"/>
</dbReference>
<accession>A0A8J7WK35</accession>
<keyword evidence="2" id="KW-0378">Hydrolase</keyword>
<dbReference type="InterPro" id="IPR011335">
    <property type="entry name" value="Restrct_endonuc-II-like"/>
</dbReference>
<gene>
    <name evidence="2" type="ORF">KGA66_11875</name>
</gene>
<dbReference type="EMBL" id="JAGSXH010000033">
    <property type="protein sequence ID" value="MBS2963751.1"/>
    <property type="molecule type" value="Genomic_DNA"/>
</dbReference>
<dbReference type="Pfam" id="PF05685">
    <property type="entry name" value="Uma2"/>
    <property type="match status" value="1"/>
</dbReference>
<dbReference type="InterPro" id="IPR012296">
    <property type="entry name" value="Nuclease_put_TT1808"/>
</dbReference>
<dbReference type="GO" id="GO:0004519">
    <property type="term" value="F:endonuclease activity"/>
    <property type="evidence" value="ECO:0007669"/>
    <property type="project" value="UniProtKB-KW"/>
</dbReference>
<comment type="caution">
    <text evidence="2">The sequence shown here is derived from an EMBL/GenBank/DDBJ whole genome shotgun (WGS) entry which is preliminary data.</text>
</comment>
<evidence type="ECO:0000313" key="2">
    <source>
        <dbReference type="EMBL" id="MBS2963751.1"/>
    </source>
</evidence>
<organism evidence="2 3">
    <name type="scientific">Actinocrinis puniceicyclus</name>
    <dbReference type="NCBI Taxonomy" id="977794"/>
    <lineage>
        <taxon>Bacteria</taxon>
        <taxon>Bacillati</taxon>
        <taxon>Actinomycetota</taxon>
        <taxon>Actinomycetes</taxon>
        <taxon>Catenulisporales</taxon>
        <taxon>Actinospicaceae</taxon>
        <taxon>Actinocrinis</taxon>
    </lineage>
</organism>
<dbReference type="AlphaFoldDB" id="A0A8J7WK35"/>
<reference evidence="2" key="1">
    <citation type="submission" date="2021-04" db="EMBL/GenBank/DDBJ databases">
        <title>Genome based classification of Actinospica acidithermotolerans sp. nov., an actinobacterium isolated from an Indonesian hot spring.</title>
        <authorList>
            <person name="Kusuma A.B."/>
            <person name="Putra K.E."/>
            <person name="Nafisah S."/>
            <person name="Loh J."/>
            <person name="Nouioui I."/>
            <person name="Goodfellow M."/>
        </authorList>
    </citation>
    <scope>NUCLEOTIDE SEQUENCE</scope>
    <source>
        <strain evidence="2">DSM 45618</strain>
    </source>
</reference>